<evidence type="ECO:0000313" key="2">
    <source>
        <dbReference type="Proteomes" id="UP001454036"/>
    </source>
</evidence>
<keyword evidence="1" id="KW-0675">Receptor</keyword>
<comment type="caution">
    <text evidence="1">The sequence shown here is derived from an EMBL/GenBank/DDBJ whole genome shotgun (WGS) entry which is preliminary data.</text>
</comment>
<dbReference type="AlphaFoldDB" id="A0AAV3Q3T6"/>
<keyword evidence="2" id="KW-1185">Reference proteome</keyword>
<proteinExistence type="predicted"/>
<keyword evidence="1" id="KW-0472">Membrane</keyword>
<dbReference type="InterPro" id="IPR043502">
    <property type="entry name" value="DNA/RNA_pol_sf"/>
</dbReference>
<reference evidence="1 2" key="1">
    <citation type="submission" date="2024-01" db="EMBL/GenBank/DDBJ databases">
        <title>The complete chloroplast genome sequence of Lithospermum erythrorhizon: insights into the phylogenetic relationship among Boraginaceae species and the maternal lineages of purple gromwells.</title>
        <authorList>
            <person name="Okada T."/>
            <person name="Watanabe K."/>
        </authorList>
    </citation>
    <scope>NUCLEOTIDE SEQUENCE [LARGE SCALE GENOMIC DNA]</scope>
</reference>
<dbReference type="PANTHER" id="PTHR11439">
    <property type="entry name" value="GAG-POL-RELATED RETROTRANSPOSON"/>
    <property type="match status" value="1"/>
</dbReference>
<protein>
    <submittedName>
        <fullName evidence="1">Transmembrane signal receptor</fullName>
    </submittedName>
</protein>
<dbReference type="EMBL" id="BAABME010003249">
    <property type="protein sequence ID" value="GAA0158066.1"/>
    <property type="molecule type" value="Genomic_DNA"/>
</dbReference>
<gene>
    <name evidence="1" type="ORF">LIER_15185</name>
</gene>
<name>A0AAV3Q3T6_LITER</name>
<dbReference type="CDD" id="cd09272">
    <property type="entry name" value="RNase_HI_RT_Ty1"/>
    <property type="match status" value="1"/>
</dbReference>
<sequence length="261" mass="29699">MKDLGVLNYFLGLEVVRNEEGLFVYQQKYALDIIVETGLLGAKPSGFPIEQNHTLTLANVHILAQFMQHPRQEHWDAPLRVVRYLKGCPRQGILLRSYSTFVVIGWCDSDWASCPLTHRSLMGWIVFLGGSPVSWKTKKQHIVSRSSTEAEYRSMAQVVAEMKWLTSLLRDLGVTCEGSMPFLCDSQSALHIVQNPVFHEPTKHIEVDCHYVRDTIHDGTISTTHVFIEDQLADIFIKVLGKRQFLYLLHKLGICDIHAPT</sequence>
<evidence type="ECO:0000313" key="1">
    <source>
        <dbReference type="EMBL" id="GAA0158066.1"/>
    </source>
</evidence>
<dbReference type="SUPFAM" id="SSF56672">
    <property type="entry name" value="DNA/RNA polymerases"/>
    <property type="match status" value="1"/>
</dbReference>
<keyword evidence="1" id="KW-0812">Transmembrane</keyword>
<organism evidence="1 2">
    <name type="scientific">Lithospermum erythrorhizon</name>
    <name type="common">Purple gromwell</name>
    <name type="synonym">Lithospermum officinale var. erythrorhizon</name>
    <dbReference type="NCBI Taxonomy" id="34254"/>
    <lineage>
        <taxon>Eukaryota</taxon>
        <taxon>Viridiplantae</taxon>
        <taxon>Streptophyta</taxon>
        <taxon>Embryophyta</taxon>
        <taxon>Tracheophyta</taxon>
        <taxon>Spermatophyta</taxon>
        <taxon>Magnoliopsida</taxon>
        <taxon>eudicotyledons</taxon>
        <taxon>Gunneridae</taxon>
        <taxon>Pentapetalae</taxon>
        <taxon>asterids</taxon>
        <taxon>lamiids</taxon>
        <taxon>Boraginales</taxon>
        <taxon>Boraginaceae</taxon>
        <taxon>Boraginoideae</taxon>
        <taxon>Lithospermeae</taxon>
        <taxon>Lithospermum</taxon>
    </lineage>
</organism>
<dbReference type="Proteomes" id="UP001454036">
    <property type="component" value="Unassembled WGS sequence"/>
</dbReference>
<accession>A0AAV3Q3T6</accession>
<dbReference type="PANTHER" id="PTHR11439:SF462">
    <property type="match status" value="1"/>
</dbReference>